<evidence type="ECO:0000256" key="3">
    <source>
        <dbReference type="SAM" id="Phobius"/>
    </source>
</evidence>
<name>A0A9X4KFK0_9BACL</name>
<accession>A0A9X4KFK0</accession>
<keyword evidence="3" id="KW-1133">Transmembrane helix</keyword>
<keyword evidence="3" id="KW-0812">Transmembrane</keyword>
<keyword evidence="3" id="KW-0472">Membrane</keyword>
<comment type="caution">
    <text evidence="4">The sequence shown here is derived from an EMBL/GenBank/DDBJ whole genome shotgun (WGS) entry which is preliminary data.</text>
</comment>
<evidence type="ECO:0000256" key="1">
    <source>
        <dbReference type="ARBA" id="ARBA00004241"/>
    </source>
</evidence>
<dbReference type="GO" id="GO:0009986">
    <property type="term" value="C:cell surface"/>
    <property type="evidence" value="ECO:0007669"/>
    <property type="project" value="UniProtKB-SubCell"/>
</dbReference>
<dbReference type="Pfam" id="PF07963">
    <property type="entry name" value="N_methyl"/>
    <property type="match status" value="1"/>
</dbReference>
<dbReference type="PROSITE" id="PS00409">
    <property type="entry name" value="PROKAR_NTER_METHYL"/>
    <property type="match status" value="1"/>
</dbReference>
<comment type="subcellular location">
    <subcellularLocation>
        <location evidence="1">Cell surface</location>
    </subcellularLocation>
</comment>
<reference evidence="4 5" key="1">
    <citation type="submission" date="2022-10" db="EMBL/GenBank/DDBJ databases">
        <title>Comparative genomic analysis of Cohnella hashimotonis sp. nov., isolated from the International Space Station.</title>
        <authorList>
            <person name="Simpson A."/>
            <person name="Venkateswaran K."/>
        </authorList>
    </citation>
    <scope>NUCLEOTIDE SEQUENCE [LARGE SCALE GENOMIC DNA]</scope>
    <source>
        <strain evidence="4 5">DSM 18997</strain>
    </source>
</reference>
<keyword evidence="5" id="KW-1185">Reference proteome</keyword>
<keyword evidence="2" id="KW-0178">Competence</keyword>
<evidence type="ECO:0000313" key="4">
    <source>
        <dbReference type="EMBL" id="MDG0790659.1"/>
    </source>
</evidence>
<proteinExistence type="predicted"/>
<sequence length="187" mass="20916">MRTWLRKRRPAEEGFSLIEVLAAITILSIVSLAMTAFFIQAMSYAKGNQNKTVAVNLARNALFFVEKQSFETMKSYFLDKNLLAEDGTVTFNPATCTVNGPSRPVCSTEMNDMLQQVPTLWDVLTPVVNGNRYYASITYDPSIFTDDKKDLAPYLIPVRVNVVDAADPSDKRSASEVEGYIANEKIR</sequence>
<protein>
    <submittedName>
        <fullName evidence="4">Type II secretion system GspH family protein</fullName>
    </submittedName>
</protein>
<dbReference type="AlphaFoldDB" id="A0A9X4KFK0"/>
<dbReference type="RefSeq" id="WP_277564466.1">
    <property type="nucleotide sequence ID" value="NZ_JAPDHZ010000002.1"/>
</dbReference>
<dbReference type="Proteomes" id="UP001153387">
    <property type="component" value="Unassembled WGS sequence"/>
</dbReference>
<dbReference type="NCBIfam" id="TIGR02532">
    <property type="entry name" value="IV_pilin_GFxxxE"/>
    <property type="match status" value="1"/>
</dbReference>
<dbReference type="EMBL" id="JAPDHZ010000002">
    <property type="protein sequence ID" value="MDG0790659.1"/>
    <property type="molecule type" value="Genomic_DNA"/>
</dbReference>
<dbReference type="GO" id="GO:0030420">
    <property type="term" value="P:establishment of competence for transformation"/>
    <property type="evidence" value="ECO:0007669"/>
    <property type="project" value="UniProtKB-KW"/>
</dbReference>
<feature type="transmembrane region" description="Helical" evidence="3">
    <location>
        <begin position="20"/>
        <end position="42"/>
    </location>
</feature>
<evidence type="ECO:0000256" key="2">
    <source>
        <dbReference type="ARBA" id="ARBA00023287"/>
    </source>
</evidence>
<evidence type="ECO:0000313" key="5">
    <source>
        <dbReference type="Proteomes" id="UP001153387"/>
    </source>
</evidence>
<organism evidence="4 5">
    <name type="scientific">Cohnella ginsengisoli</name>
    <dbReference type="NCBI Taxonomy" id="425004"/>
    <lineage>
        <taxon>Bacteria</taxon>
        <taxon>Bacillati</taxon>
        <taxon>Bacillota</taxon>
        <taxon>Bacilli</taxon>
        <taxon>Bacillales</taxon>
        <taxon>Paenibacillaceae</taxon>
        <taxon>Cohnella</taxon>
    </lineage>
</organism>
<dbReference type="InterPro" id="IPR012902">
    <property type="entry name" value="N_methyl_site"/>
</dbReference>
<gene>
    <name evidence="4" type="ORF">OMP38_07165</name>
</gene>